<proteinExistence type="predicted"/>
<comment type="subcellular location">
    <subcellularLocation>
        <location evidence="1">Nucleus</location>
    </subcellularLocation>
</comment>
<gene>
    <name evidence="6" type="ORF">JCGZ_18199</name>
</gene>
<evidence type="ECO:0000256" key="4">
    <source>
        <dbReference type="SAM" id="MobiDB-lite"/>
    </source>
</evidence>
<dbReference type="STRING" id="180498.A0A067K1S0"/>
<feature type="compositionally biased region" description="Acidic residues" evidence="4">
    <location>
        <begin position="139"/>
        <end position="149"/>
    </location>
</feature>
<protein>
    <recommendedName>
        <fullName evidence="5">RRM domain-containing protein</fullName>
    </recommendedName>
</protein>
<evidence type="ECO:0000256" key="1">
    <source>
        <dbReference type="ARBA" id="ARBA00004123"/>
    </source>
</evidence>
<dbReference type="SUPFAM" id="SSF54928">
    <property type="entry name" value="RNA-binding domain, RBD"/>
    <property type="match status" value="1"/>
</dbReference>
<reference evidence="6 7" key="1">
    <citation type="journal article" date="2014" name="PLoS ONE">
        <title>Global Analysis of Gene Expression Profiles in Physic Nut (Jatropha curcas L.) Seedlings Exposed to Salt Stress.</title>
        <authorList>
            <person name="Zhang L."/>
            <person name="Zhang C."/>
            <person name="Wu P."/>
            <person name="Chen Y."/>
            <person name="Li M."/>
            <person name="Jiang H."/>
            <person name="Wu G."/>
        </authorList>
    </citation>
    <scope>NUCLEOTIDE SEQUENCE [LARGE SCALE GENOMIC DNA]</scope>
    <source>
        <strain evidence="7">cv. GZQX0401</strain>
        <tissue evidence="6">Young leaves</tissue>
    </source>
</reference>
<dbReference type="GO" id="GO:0071011">
    <property type="term" value="C:precatalytic spliceosome"/>
    <property type="evidence" value="ECO:0007669"/>
    <property type="project" value="TreeGrafter"/>
</dbReference>
<accession>A0A067K1S0</accession>
<dbReference type="SMART" id="SM00360">
    <property type="entry name" value="RRM"/>
    <property type="match status" value="1"/>
</dbReference>
<dbReference type="Proteomes" id="UP000027138">
    <property type="component" value="Unassembled WGS sequence"/>
</dbReference>
<dbReference type="InterPro" id="IPR051183">
    <property type="entry name" value="U1_U11-U12_snRNP_70-35kDa"/>
</dbReference>
<dbReference type="PANTHER" id="PTHR13952">
    <property type="entry name" value="U1 SMALL NUCLEAR RIBONUCLEOPROTEIN 70 KD"/>
    <property type="match status" value="1"/>
</dbReference>
<keyword evidence="2" id="KW-0539">Nucleus</keyword>
<dbReference type="GO" id="GO:0003729">
    <property type="term" value="F:mRNA binding"/>
    <property type="evidence" value="ECO:0007669"/>
    <property type="project" value="TreeGrafter"/>
</dbReference>
<evidence type="ECO:0000256" key="3">
    <source>
        <dbReference type="PROSITE-ProRule" id="PRU00176"/>
    </source>
</evidence>
<keyword evidence="3" id="KW-0694">RNA-binding</keyword>
<dbReference type="OrthoDB" id="439808at2759"/>
<evidence type="ECO:0000313" key="7">
    <source>
        <dbReference type="Proteomes" id="UP000027138"/>
    </source>
</evidence>
<dbReference type="PROSITE" id="PS50102">
    <property type="entry name" value="RRM"/>
    <property type="match status" value="1"/>
</dbReference>
<organism evidence="6 7">
    <name type="scientific">Jatropha curcas</name>
    <name type="common">Barbados nut</name>
    <dbReference type="NCBI Taxonomy" id="180498"/>
    <lineage>
        <taxon>Eukaryota</taxon>
        <taxon>Viridiplantae</taxon>
        <taxon>Streptophyta</taxon>
        <taxon>Embryophyta</taxon>
        <taxon>Tracheophyta</taxon>
        <taxon>Spermatophyta</taxon>
        <taxon>Magnoliopsida</taxon>
        <taxon>eudicotyledons</taxon>
        <taxon>Gunneridae</taxon>
        <taxon>Pentapetalae</taxon>
        <taxon>rosids</taxon>
        <taxon>fabids</taxon>
        <taxon>Malpighiales</taxon>
        <taxon>Euphorbiaceae</taxon>
        <taxon>Crotonoideae</taxon>
        <taxon>Jatropheae</taxon>
        <taxon>Jatropha</taxon>
    </lineage>
</organism>
<dbReference type="GO" id="GO:0030619">
    <property type="term" value="F:U1 snRNA binding"/>
    <property type="evidence" value="ECO:0007669"/>
    <property type="project" value="TreeGrafter"/>
</dbReference>
<dbReference type="InterPro" id="IPR035979">
    <property type="entry name" value="RBD_domain_sf"/>
</dbReference>
<dbReference type="InterPro" id="IPR012677">
    <property type="entry name" value="Nucleotide-bd_a/b_plait_sf"/>
</dbReference>
<dbReference type="GO" id="GO:0000398">
    <property type="term" value="P:mRNA splicing, via spliceosome"/>
    <property type="evidence" value="ECO:0007669"/>
    <property type="project" value="TreeGrafter"/>
</dbReference>
<dbReference type="Pfam" id="PF00076">
    <property type="entry name" value="RRM_1"/>
    <property type="match status" value="1"/>
</dbReference>
<evidence type="ECO:0000259" key="5">
    <source>
        <dbReference type="PROSITE" id="PS50102"/>
    </source>
</evidence>
<name>A0A067K1S0_JATCU</name>
<dbReference type="InterPro" id="IPR000504">
    <property type="entry name" value="RRM_dom"/>
</dbReference>
<evidence type="ECO:0000256" key="2">
    <source>
        <dbReference type="ARBA" id="ARBA00023242"/>
    </source>
</evidence>
<dbReference type="GO" id="GO:0005685">
    <property type="term" value="C:U1 snRNP"/>
    <property type="evidence" value="ECO:0007669"/>
    <property type="project" value="TreeGrafter"/>
</dbReference>
<dbReference type="EMBL" id="KK914702">
    <property type="protein sequence ID" value="KDP30166.1"/>
    <property type="molecule type" value="Genomic_DNA"/>
</dbReference>
<keyword evidence="7" id="KW-1185">Reference proteome</keyword>
<dbReference type="PANTHER" id="PTHR13952:SF19">
    <property type="entry name" value="GLYCINE-RICH RNA-BINDING PROTEIN 4, MITOCHONDRIAL ISOFORM X1"/>
    <property type="match status" value="1"/>
</dbReference>
<dbReference type="AlphaFoldDB" id="A0A067K1S0"/>
<feature type="domain" description="RRM" evidence="5">
    <location>
        <begin position="39"/>
        <end position="118"/>
    </location>
</feature>
<feature type="region of interest" description="Disordered" evidence="4">
    <location>
        <begin position="123"/>
        <end position="149"/>
    </location>
</feature>
<dbReference type="Gene3D" id="3.30.70.330">
    <property type="match status" value="1"/>
</dbReference>
<evidence type="ECO:0000313" key="6">
    <source>
        <dbReference type="EMBL" id="KDP30166.1"/>
    </source>
</evidence>
<dbReference type="GO" id="GO:0071004">
    <property type="term" value="C:U2-type prespliceosome"/>
    <property type="evidence" value="ECO:0007669"/>
    <property type="project" value="TreeGrafter"/>
</dbReference>
<sequence>MANKLVFNGLLAKLTQYKVMQIAIRIYMEVRVAVQSYGKVVFAENLGYSVSETSLRKEFSNFGEIAEVKLVKDIDITKRPKAYAFIQYTCQDDAVLALENMDRERFDGRLIYIEIAKPGKHSFGEYPKASGPPKKENLQEQDEVSDCWY</sequence>